<evidence type="ECO:0000313" key="2">
    <source>
        <dbReference type="Proteomes" id="UP000752696"/>
    </source>
</evidence>
<name>A0A6V7HIS0_9HYME</name>
<sequence length="62" mass="7233">EELKRNEERATLQRRLHDTSQMLGRLKQVQHERLLAPPPADLFIFPKPSDTEMVIADRIAII</sequence>
<dbReference type="AlphaFoldDB" id="A0A6V7HIS0"/>
<gene>
    <name evidence="1" type="ORF">MHI_LOCUS967339</name>
</gene>
<protein>
    <submittedName>
        <fullName evidence="1">Uncharacterized protein</fullName>
    </submittedName>
</protein>
<proteinExistence type="predicted"/>
<organism evidence="1 2">
    <name type="scientific">Heterotrigona itama</name>
    <dbReference type="NCBI Taxonomy" id="395501"/>
    <lineage>
        <taxon>Eukaryota</taxon>
        <taxon>Metazoa</taxon>
        <taxon>Ecdysozoa</taxon>
        <taxon>Arthropoda</taxon>
        <taxon>Hexapoda</taxon>
        <taxon>Insecta</taxon>
        <taxon>Pterygota</taxon>
        <taxon>Neoptera</taxon>
        <taxon>Endopterygota</taxon>
        <taxon>Hymenoptera</taxon>
        <taxon>Apocrita</taxon>
        <taxon>Aculeata</taxon>
        <taxon>Apoidea</taxon>
        <taxon>Anthophila</taxon>
        <taxon>Apidae</taxon>
        <taxon>Heterotrigona</taxon>
    </lineage>
</organism>
<feature type="non-terminal residue" evidence="1">
    <location>
        <position position="1"/>
    </location>
</feature>
<dbReference type="OrthoDB" id="21648at2759"/>
<dbReference type="Proteomes" id="UP000752696">
    <property type="component" value="Unassembled WGS sequence"/>
</dbReference>
<accession>A0A6V7HIS0</accession>
<reference evidence="1" key="1">
    <citation type="submission" date="2020-07" db="EMBL/GenBank/DDBJ databases">
        <authorList>
            <person name="Nazaruddin N."/>
        </authorList>
    </citation>
    <scope>NUCLEOTIDE SEQUENCE</scope>
</reference>
<dbReference type="EMBL" id="CAJDYZ010012908">
    <property type="protein sequence ID" value="CAD1480848.1"/>
    <property type="molecule type" value="Genomic_DNA"/>
</dbReference>
<evidence type="ECO:0000313" key="1">
    <source>
        <dbReference type="EMBL" id="CAD1480848.1"/>
    </source>
</evidence>
<comment type="caution">
    <text evidence="1">The sequence shown here is derived from an EMBL/GenBank/DDBJ whole genome shotgun (WGS) entry which is preliminary data.</text>
</comment>
<keyword evidence="2" id="KW-1185">Reference proteome</keyword>